<evidence type="ECO:0000256" key="2">
    <source>
        <dbReference type="ARBA" id="ARBA00022840"/>
    </source>
</evidence>
<organism evidence="5 6">
    <name type="scientific">Rothia nasimurium</name>
    <dbReference type="NCBI Taxonomy" id="85336"/>
    <lineage>
        <taxon>Bacteria</taxon>
        <taxon>Bacillati</taxon>
        <taxon>Actinomycetota</taxon>
        <taxon>Actinomycetes</taxon>
        <taxon>Micrococcales</taxon>
        <taxon>Micrococcaceae</taxon>
        <taxon>Rothia</taxon>
    </lineage>
</organism>
<keyword evidence="1" id="KW-0547">Nucleotide-binding</keyword>
<dbReference type="InterPro" id="IPR003593">
    <property type="entry name" value="AAA+_ATPase"/>
</dbReference>
<evidence type="ECO:0000313" key="5">
    <source>
        <dbReference type="EMBL" id="TFU24350.1"/>
    </source>
</evidence>
<feature type="compositionally biased region" description="Low complexity" evidence="3">
    <location>
        <begin position="527"/>
        <end position="538"/>
    </location>
</feature>
<evidence type="ECO:0000259" key="4">
    <source>
        <dbReference type="PROSITE" id="PS50893"/>
    </source>
</evidence>
<keyword evidence="2 5" id="KW-0067">ATP-binding</keyword>
<dbReference type="PROSITE" id="PS00211">
    <property type="entry name" value="ABC_TRANSPORTER_1"/>
    <property type="match status" value="2"/>
</dbReference>
<dbReference type="RefSeq" id="WP_135010968.1">
    <property type="nucleotide sequence ID" value="NZ_JADGLK010000001.1"/>
</dbReference>
<comment type="caution">
    <text evidence="5">The sequence shown here is derived from an EMBL/GenBank/DDBJ whole genome shotgun (WGS) entry which is preliminary data.</text>
</comment>
<feature type="domain" description="ABC transporter" evidence="4">
    <location>
        <begin position="5"/>
        <end position="223"/>
    </location>
</feature>
<reference evidence="5 6" key="1">
    <citation type="submission" date="2019-03" db="EMBL/GenBank/DDBJ databases">
        <title>Diversity of the mouse oral microbiome.</title>
        <authorList>
            <person name="Joseph S."/>
            <person name="Aduse-Opoku J."/>
            <person name="Curtis M."/>
            <person name="Wade W."/>
            <person name="Hashim A."/>
        </authorList>
    </citation>
    <scope>NUCLEOTIDE SEQUENCE [LARGE SCALE GENOMIC DNA]</scope>
    <source>
        <strain evidence="6">irhom_31</strain>
    </source>
</reference>
<dbReference type="PANTHER" id="PTHR42855">
    <property type="entry name" value="ABC TRANSPORTER ATP-BINDING SUBUNIT"/>
    <property type="match status" value="1"/>
</dbReference>
<feature type="domain" description="ABC transporter" evidence="4">
    <location>
        <begin position="289"/>
        <end position="513"/>
    </location>
</feature>
<dbReference type="Proteomes" id="UP000297951">
    <property type="component" value="Unassembled WGS sequence"/>
</dbReference>
<protein>
    <submittedName>
        <fullName evidence="5">ABC transporter ATP-binding protein</fullName>
    </submittedName>
</protein>
<dbReference type="GO" id="GO:0016887">
    <property type="term" value="F:ATP hydrolysis activity"/>
    <property type="evidence" value="ECO:0007669"/>
    <property type="project" value="InterPro"/>
</dbReference>
<accession>A0A4Y9F8G3</accession>
<dbReference type="Gene3D" id="3.40.50.300">
    <property type="entry name" value="P-loop containing nucleotide triphosphate hydrolases"/>
    <property type="match status" value="2"/>
</dbReference>
<dbReference type="InterPro" id="IPR037118">
    <property type="entry name" value="Val-tRNA_synth_C_sf"/>
</dbReference>
<name>A0A4Y9F8G3_9MICC</name>
<dbReference type="Pfam" id="PF16326">
    <property type="entry name" value="ABC_tran_CTD"/>
    <property type="match status" value="1"/>
</dbReference>
<evidence type="ECO:0000256" key="1">
    <source>
        <dbReference type="ARBA" id="ARBA00022741"/>
    </source>
</evidence>
<dbReference type="InterPro" id="IPR032524">
    <property type="entry name" value="ABC_tran_C"/>
</dbReference>
<dbReference type="Pfam" id="PF12848">
    <property type="entry name" value="ABC_tran_Xtn"/>
    <property type="match status" value="1"/>
</dbReference>
<dbReference type="SMART" id="SM00382">
    <property type="entry name" value="AAA"/>
    <property type="match status" value="2"/>
</dbReference>
<dbReference type="STRING" id="85336.A7979_06810"/>
<dbReference type="PANTHER" id="PTHR42855:SF1">
    <property type="entry name" value="ABC TRANSPORTER DOMAIN-CONTAINING PROTEIN"/>
    <property type="match status" value="1"/>
</dbReference>
<dbReference type="InterPro" id="IPR051309">
    <property type="entry name" value="ABCF_ATPase"/>
</dbReference>
<dbReference type="GO" id="GO:0003677">
    <property type="term" value="F:DNA binding"/>
    <property type="evidence" value="ECO:0007669"/>
    <property type="project" value="InterPro"/>
</dbReference>
<dbReference type="Pfam" id="PF00005">
    <property type="entry name" value="ABC_tran"/>
    <property type="match status" value="2"/>
</dbReference>
<dbReference type="AlphaFoldDB" id="A0A4Y9F8G3"/>
<dbReference type="InterPro" id="IPR003439">
    <property type="entry name" value="ABC_transporter-like_ATP-bd"/>
</dbReference>
<dbReference type="EMBL" id="SPQC01000001">
    <property type="protein sequence ID" value="TFU24350.1"/>
    <property type="molecule type" value="Genomic_DNA"/>
</dbReference>
<evidence type="ECO:0000256" key="3">
    <source>
        <dbReference type="SAM" id="MobiDB-lite"/>
    </source>
</evidence>
<gene>
    <name evidence="5" type="ORF">E4U03_00095</name>
</gene>
<evidence type="ECO:0000313" key="6">
    <source>
        <dbReference type="Proteomes" id="UP000297951"/>
    </source>
</evidence>
<proteinExistence type="predicted"/>
<sequence>MAHLLGGEDLYIEFPTRTIFEGITVGLNEGDRIGIVGRNGDGKSTLLSLLGGRLTPDSGKVTVRSGTRIGFLDQADMLDDSLTVGQAIVGDTPEYEWASDSKIRDVISGLVSDLDWNASVSSLSGGQRRRVALATLLAGDWDVLMLDEPTNHLDVEAITWLANHLKTRWSKNAGGLLTVTHDRWFLDEICTDTWEVHDGIVEPFEGGYAAYILQRVERDRQAAATEAKRQNLMRKELAWLRRGAPARTSKPKFRIDAANALIADVPPVRNKVELSQMAVSRLGKDVVDIKDVDVSYPDASTPGVTKDVLKKVTWRIAPGERTGIMGVNGAGKSTLLGLVTGSVQPTRGRVKHGKTVKVATLTQQLDELREVENDRASDVIGRKRTSYVAGGKEMTPGQLLERLGFTSAQLSTPVKDLSGGQKRRLQLLLILLDEPNVLILDEPSNDLDTDMLAAMEDLLDTWPGTLLVVSHDRYLMERVTDQQYALIDGTFRHLPGGVDEYLQLSTSAAAAPSTKAVDSSPLGKQDAGSSSAAKASGSEVRAAQKEINQIDRKLAKLTDQKSKLDEKMASHDPSDYEGLAALSAEQQGIQDEIDELEMRWIELSEVIA</sequence>
<dbReference type="GO" id="GO:0005524">
    <property type="term" value="F:ATP binding"/>
    <property type="evidence" value="ECO:0007669"/>
    <property type="project" value="UniProtKB-KW"/>
</dbReference>
<dbReference type="SUPFAM" id="SSF52540">
    <property type="entry name" value="P-loop containing nucleoside triphosphate hydrolases"/>
    <property type="match status" value="2"/>
</dbReference>
<dbReference type="InterPro" id="IPR032781">
    <property type="entry name" value="ABC_tran_Xtn"/>
</dbReference>
<dbReference type="Gene3D" id="1.10.287.380">
    <property type="entry name" value="Valyl-tRNA synthetase, C-terminal domain"/>
    <property type="match status" value="1"/>
</dbReference>
<dbReference type="CDD" id="cd03221">
    <property type="entry name" value="ABCF_EF-3"/>
    <property type="match status" value="2"/>
</dbReference>
<dbReference type="InterPro" id="IPR027417">
    <property type="entry name" value="P-loop_NTPase"/>
</dbReference>
<dbReference type="PROSITE" id="PS50893">
    <property type="entry name" value="ABC_TRANSPORTER_2"/>
    <property type="match status" value="2"/>
</dbReference>
<dbReference type="InterPro" id="IPR017871">
    <property type="entry name" value="ABC_transporter-like_CS"/>
</dbReference>
<feature type="region of interest" description="Disordered" evidence="3">
    <location>
        <begin position="512"/>
        <end position="541"/>
    </location>
</feature>
<dbReference type="OrthoDB" id="3239744at2"/>